<dbReference type="EMBL" id="JBJUIK010000015">
    <property type="protein sequence ID" value="KAL3502040.1"/>
    <property type="molecule type" value="Genomic_DNA"/>
</dbReference>
<proteinExistence type="predicted"/>
<evidence type="ECO:0000313" key="2">
    <source>
        <dbReference type="Proteomes" id="UP001630127"/>
    </source>
</evidence>
<evidence type="ECO:0008006" key="3">
    <source>
        <dbReference type="Google" id="ProtNLM"/>
    </source>
</evidence>
<name>A0ABD2Y570_9GENT</name>
<protein>
    <recommendedName>
        <fullName evidence="3">Four helix bundle protein</fullName>
    </recommendedName>
</protein>
<reference evidence="1 2" key="1">
    <citation type="submission" date="2024-11" db="EMBL/GenBank/DDBJ databases">
        <title>A near-complete genome assembly of Cinchona calisaya.</title>
        <authorList>
            <person name="Lian D.C."/>
            <person name="Zhao X.W."/>
            <person name="Wei L."/>
        </authorList>
    </citation>
    <scope>NUCLEOTIDE SEQUENCE [LARGE SCALE GENOMIC DNA]</scope>
    <source>
        <tissue evidence="1">Nenye</tissue>
    </source>
</reference>
<dbReference type="AlphaFoldDB" id="A0ABD2Y570"/>
<comment type="caution">
    <text evidence="1">The sequence shown here is derived from an EMBL/GenBank/DDBJ whole genome shotgun (WGS) entry which is preliminary data.</text>
</comment>
<organism evidence="1 2">
    <name type="scientific">Cinchona calisaya</name>
    <dbReference type="NCBI Taxonomy" id="153742"/>
    <lineage>
        <taxon>Eukaryota</taxon>
        <taxon>Viridiplantae</taxon>
        <taxon>Streptophyta</taxon>
        <taxon>Embryophyta</taxon>
        <taxon>Tracheophyta</taxon>
        <taxon>Spermatophyta</taxon>
        <taxon>Magnoliopsida</taxon>
        <taxon>eudicotyledons</taxon>
        <taxon>Gunneridae</taxon>
        <taxon>Pentapetalae</taxon>
        <taxon>asterids</taxon>
        <taxon>lamiids</taxon>
        <taxon>Gentianales</taxon>
        <taxon>Rubiaceae</taxon>
        <taxon>Cinchonoideae</taxon>
        <taxon>Cinchoneae</taxon>
        <taxon>Cinchona</taxon>
    </lineage>
</organism>
<gene>
    <name evidence="1" type="ORF">ACH5RR_036489</name>
</gene>
<evidence type="ECO:0000313" key="1">
    <source>
        <dbReference type="EMBL" id="KAL3502040.1"/>
    </source>
</evidence>
<dbReference type="Proteomes" id="UP001630127">
    <property type="component" value="Unassembled WGS sequence"/>
</dbReference>
<accession>A0ABD2Y570</accession>
<keyword evidence="2" id="KW-1185">Reference proteome</keyword>
<sequence>MKQKIQTLQLEIKFVNLFICCLAKWKSADDHIEATTLAATANMKGLYSSGYLAIIGRDFKSWDLLSSKKADEILQFIDYILLCLKDLFSLKAGKIVFPVQKQIEAVEKKLRF</sequence>